<feature type="transmembrane region" description="Helical" evidence="6">
    <location>
        <begin position="309"/>
        <end position="329"/>
    </location>
</feature>
<feature type="transmembrane region" description="Helical" evidence="6">
    <location>
        <begin position="231"/>
        <end position="251"/>
    </location>
</feature>
<feature type="transmembrane region" description="Helical" evidence="6">
    <location>
        <begin position="52"/>
        <end position="75"/>
    </location>
</feature>
<evidence type="ECO:0000256" key="3">
    <source>
        <dbReference type="ARBA" id="ARBA00022692"/>
    </source>
</evidence>
<dbReference type="InterPro" id="IPR001248">
    <property type="entry name" value="Pur-cyt_permease"/>
</dbReference>
<feature type="transmembrane region" description="Helical" evidence="6">
    <location>
        <begin position="96"/>
        <end position="120"/>
    </location>
</feature>
<dbReference type="Proteomes" id="UP000321080">
    <property type="component" value="Unassembled WGS sequence"/>
</dbReference>
<evidence type="ECO:0000313" key="8">
    <source>
        <dbReference type="Proteomes" id="UP000321080"/>
    </source>
</evidence>
<dbReference type="GO" id="GO:0015209">
    <property type="term" value="F:cytosine transmembrane transporter activity"/>
    <property type="evidence" value="ECO:0007669"/>
    <property type="project" value="InterPro"/>
</dbReference>
<proteinExistence type="inferred from homology"/>
<feature type="transmembrane region" description="Helical" evidence="6">
    <location>
        <begin position="132"/>
        <end position="152"/>
    </location>
</feature>
<feature type="transmembrane region" description="Helical" evidence="6">
    <location>
        <begin position="159"/>
        <end position="179"/>
    </location>
</feature>
<keyword evidence="8" id="KW-1185">Reference proteome</keyword>
<organism evidence="7 8">
    <name type="scientific">Seonamhaeicola maritimus</name>
    <dbReference type="NCBI Taxonomy" id="2591822"/>
    <lineage>
        <taxon>Bacteria</taxon>
        <taxon>Pseudomonadati</taxon>
        <taxon>Bacteroidota</taxon>
        <taxon>Flavobacteriia</taxon>
        <taxon>Flavobacteriales</taxon>
        <taxon>Flavobacteriaceae</taxon>
    </lineage>
</organism>
<keyword evidence="5 6" id="KW-0472">Membrane</keyword>
<feature type="transmembrane region" description="Helical" evidence="6">
    <location>
        <begin position="335"/>
        <end position="354"/>
    </location>
</feature>
<evidence type="ECO:0000256" key="5">
    <source>
        <dbReference type="ARBA" id="ARBA00023136"/>
    </source>
</evidence>
<feature type="transmembrane region" description="Helical" evidence="6">
    <location>
        <begin position="366"/>
        <end position="387"/>
    </location>
</feature>
<name>A0A5C7GK75_9FLAO</name>
<evidence type="ECO:0000313" key="7">
    <source>
        <dbReference type="EMBL" id="TXG38694.1"/>
    </source>
</evidence>
<dbReference type="GO" id="GO:0005886">
    <property type="term" value="C:plasma membrane"/>
    <property type="evidence" value="ECO:0007669"/>
    <property type="project" value="TreeGrafter"/>
</dbReference>
<gene>
    <name evidence="7" type="ORF">FUA22_02075</name>
</gene>
<feature type="transmembrane region" description="Helical" evidence="6">
    <location>
        <begin position="393"/>
        <end position="411"/>
    </location>
</feature>
<feature type="transmembrane region" description="Helical" evidence="6">
    <location>
        <begin position="21"/>
        <end position="40"/>
    </location>
</feature>
<comment type="similarity">
    <text evidence="2">Belongs to the purine-cytosine permease (2.A.39) family.</text>
</comment>
<dbReference type="InterPro" id="IPR030191">
    <property type="entry name" value="CodB"/>
</dbReference>
<dbReference type="AlphaFoldDB" id="A0A5C7GK75"/>
<sequence>MEPSNQYTNTKVQPKDFTSGWLIALIIAGTGLSLPTLYLGSEIALNLGLKNALVAFGIATLVLTLMCMATTVIGNRSRLSTYMILHFSFGENGAKVVNTIFGITLIGWFSVALELLAIAIKDAAFDAFEITISKWAIIILASLFITITTIFGIKSLEKLANIVIPILTLFLGFVVYKSIGELESLQKLFHNHNQDSNMTLFDATSILVGSAILFPVLMADFSRFIKNDRHSLIAVLGITIGFPVALTFSAIPSLQTGEVDIIKIMREINLVIPAIILLFISTWVTNATNLYSAVLTFSTIKQKWSFKKMSIVASIIGTTLSILGFSDYLFEFLEFLGILAPSISTIYIINFFWVKKQEYLLKDITKWESSALISWILSSTIALLTYLEIFQLTGAYFVDSFILGGLFYFIYKRKEILK</sequence>
<keyword evidence="4 6" id="KW-1133">Transmembrane helix</keyword>
<evidence type="ECO:0000256" key="2">
    <source>
        <dbReference type="ARBA" id="ARBA00008974"/>
    </source>
</evidence>
<evidence type="ECO:0000256" key="1">
    <source>
        <dbReference type="ARBA" id="ARBA00004141"/>
    </source>
</evidence>
<reference evidence="7 8" key="1">
    <citation type="submission" date="2019-08" db="EMBL/GenBank/DDBJ databases">
        <title>Seonamhaeicola sediminis sp. nov., isolated from marine sediment.</title>
        <authorList>
            <person name="Cao W.R."/>
        </authorList>
    </citation>
    <scope>NUCLEOTIDE SEQUENCE [LARGE SCALE GENOMIC DNA]</scope>
    <source>
        <strain evidence="7 8">1505</strain>
    </source>
</reference>
<dbReference type="PANTHER" id="PTHR30569">
    <property type="entry name" value="CYTOSINE TRANSPORTER CODB"/>
    <property type="match status" value="1"/>
</dbReference>
<evidence type="ECO:0000256" key="4">
    <source>
        <dbReference type="ARBA" id="ARBA00022989"/>
    </source>
</evidence>
<dbReference type="Pfam" id="PF02133">
    <property type="entry name" value="Transp_cyt_pur"/>
    <property type="match status" value="1"/>
</dbReference>
<comment type="caution">
    <text evidence="7">The sequence shown here is derived from an EMBL/GenBank/DDBJ whole genome shotgun (WGS) entry which is preliminary data.</text>
</comment>
<dbReference type="Gene3D" id="1.10.4160.10">
    <property type="entry name" value="Hydantoin permease"/>
    <property type="match status" value="1"/>
</dbReference>
<feature type="transmembrane region" description="Helical" evidence="6">
    <location>
        <begin position="271"/>
        <end position="297"/>
    </location>
</feature>
<evidence type="ECO:0000256" key="6">
    <source>
        <dbReference type="SAM" id="Phobius"/>
    </source>
</evidence>
<dbReference type="PANTHER" id="PTHR30569:SF0">
    <property type="entry name" value="CYTOSINE PERMEASE"/>
    <property type="match status" value="1"/>
</dbReference>
<dbReference type="EMBL" id="VRKQ01000008">
    <property type="protein sequence ID" value="TXG38694.1"/>
    <property type="molecule type" value="Genomic_DNA"/>
</dbReference>
<keyword evidence="3 6" id="KW-0812">Transmembrane</keyword>
<dbReference type="OrthoDB" id="9780088at2"/>
<evidence type="ECO:0008006" key="9">
    <source>
        <dbReference type="Google" id="ProtNLM"/>
    </source>
</evidence>
<feature type="transmembrane region" description="Helical" evidence="6">
    <location>
        <begin position="199"/>
        <end position="219"/>
    </location>
</feature>
<dbReference type="RefSeq" id="WP_147766098.1">
    <property type="nucleotide sequence ID" value="NZ_VRKQ01000008.1"/>
</dbReference>
<comment type="subcellular location">
    <subcellularLocation>
        <location evidence="1">Membrane</location>
        <topology evidence="1">Multi-pass membrane protein</topology>
    </subcellularLocation>
</comment>
<accession>A0A5C7GK75</accession>
<protein>
    <recommendedName>
        <fullName evidence="9">Cytosine permease</fullName>
    </recommendedName>
</protein>